<evidence type="ECO:0000256" key="1">
    <source>
        <dbReference type="ARBA" id="ARBA00012346"/>
    </source>
</evidence>
<evidence type="ECO:0000256" key="3">
    <source>
        <dbReference type="SAM" id="MobiDB-lite"/>
    </source>
</evidence>
<dbReference type="Gene3D" id="3.10.490.10">
    <property type="entry name" value="Gamma-glutamyl cyclotransferase-like"/>
    <property type="match status" value="1"/>
</dbReference>
<reference evidence="5 6" key="1">
    <citation type="submission" date="2024-07" db="EMBL/GenBank/DDBJ databases">
        <title>Section-level genome sequencing and comparative genomics of Aspergillus sections Usti and Cavernicolus.</title>
        <authorList>
            <consortium name="Lawrence Berkeley National Laboratory"/>
            <person name="Nybo J.L."/>
            <person name="Vesth T.C."/>
            <person name="Theobald S."/>
            <person name="Frisvad J.C."/>
            <person name="Larsen T.O."/>
            <person name="Kjaerboelling I."/>
            <person name="Rothschild-Mancinelli K."/>
            <person name="Lyhne E.K."/>
            <person name="Kogle M.E."/>
            <person name="Barry K."/>
            <person name="Clum A."/>
            <person name="Na H."/>
            <person name="Ledsgaard L."/>
            <person name="Lin J."/>
            <person name="Lipzen A."/>
            <person name="Kuo A."/>
            <person name="Riley R."/>
            <person name="Mondo S."/>
            <person name="LaButti K."/>
            <person name="Haridas S."/>
            <person name="Pangalinan J."/>
            <person name="Salamov A.A."/>
            <person name="Simmons B.A."/>
            <person name="Magnuson J.K."/>
            <person name="Chen J."/>
            <person name="Drula E."/>
            <person name="Henrissat B."/>
            <person name="Wiebenga A."/>
            <person name="Lubbers R.J."/>
            <person name="Gomes A.C."/>
            <person name="Makela M.R."/>
            <person name="Stajich J."/>
            <person name="Grigoriev I.V."/>
            <person name="Mortensen U.H."/>
            <person name="De vries R.P."/>
            <person name="Baker S.E."/>
            <person name="Andersen M.R."/>
        </authorList>
    </citation>
    <scope>NUCLEOTIDE SEQUENCE [LARGE SCALE GENOMIC DNA]</scope>
    <source>
        <strain evidence="5 6">CBS 600.67</strain>
    </source>
</reference>
<evidence type="ECO:0000256" key="2">
    <source>
        <dbReference type="ARBA" id="ARBA00023239"/>
    </source>
</evidence>
<protein>
    <recommendedName>
        <fullName evidence="1">gamma-glutamylcyclotransferase</fullName>
        <ecNumber evidence="1">4.3.2.9</ecNumber>
    </recommendedName>
</protein>
<dbReference type="Proteomes" id="UP001610335">
    <property type="component" value="Unassembled WGS sequence"/>
</dbReference>
<feature type="compositionally biased region" description="Basic and acidic residues" evidence="3">
    <location>
        <begin position="1"/>
        <end position="11"/>
    </location>
</feature>
<sequence length="384" mass="42807">MATAEMQKRQPDGQWEEEILDAPPMSLSQVYTLEEQLKEDLPLTHRDPTTAQHLPKTTLSRQRASISAQSLDRDEYLPGKISCINKAGDDNAVTPQETVLYLAYGSNLASATFLGARGIKPLSQLNVIVPELRLTFDLPGVPYIEPCFAGTHFRNTGANKENTAADDFTTSENYPLLLQDQDQDRYIGPLVGVVYEVTLRDYAKIIATEGGGGGYKDIVVTSYPFPETYDRADPIPENPETQPIKAHTLLSPAGMQELRQHPTTSGLHPRPNAGHAQPSSRYLNLITTGAEEHNLPLAYREYLAQIQPYRITSMRQKIGKVIFLGMWAPILLLILALPRIFARSDGRSPRWVAQSANMAFAAMWSCYDHVFVHIFGDGERTVER</sequence>
<evidence type="ECO:0000313" key="5">
    <source>
        <dbReference type="EMBL" id="KAL2815627.1"/>
    </source>
</evidence>
<keyword evidence="6" id="KW-1185">Reference proteome</keyword>
<dbReference type="EMBL" id="JBFXLS010000110">
    <property type="protein sequence ID" value="KAL2815627.1"/>
    <property type="molecule type" value="Genomic_DNA"/>
</dbReference>
<dbReference type="PANTHER" id="PTHR12935">
    <property type="entry name" value="GAMMA-GLUTAMYLCYCLOTRANSFERASE"/>
    <property type="match status" value="1"/>
</dbReference>
<dbReference type="InterPro" id="IPR017939">
    <property type="entry name" value="G-Glutamylcylcotransferase"/>
</dbReference>
<keyword evidence="4" id="KW-0472">Membrane</keyword>
<feature type="region of interest" description="Disordered" evidence="3">
    <location>
        <begin position="1"/>
        <end position="21"/>
    </location>
</feature>
<proteinExistence type="predicted"/>
<feature type="transmembrane region" description="Helical" evidence="4">
    <location>
        <begin position="321"/>
        <end position="341"/>
    </location>
</feature>
<name>A0ABR4HJR6_9EURO</name>
<evidence type="ECO:0000256" key="4">
    <source>
        <dbReference type="SAM" id="Phobius"/>
    </source>
</evidence>
<gene>
    <name evidence="5" type="ORF">BDW59DRAFT_153730</name>
</gene>
<feature type="region of interest" description="Disordered" evidence="3">
    <location>
        <begin position="259"/>
        <end position="278"/>
    </location>
</feature>
<comment type="caution">
    <text evidence="5">The sequence shown here is derived from an EMBL/GenBank/DDBJ whole genome shotgun (WGS) entry which is preliminary data.</text>
</comment>
<dbReference type="EC" id="4.3.2.9" evidence="1"/>
<keyword evidence="2" id="KW-0456">Lyase</keyword>
<keyword evidence="4" id="KW-0812">Transmembrane</keyword>
<dbReference type="PANTHER" id="PTHR12935:SF0">
    <property type="entry name" value="GAMMA-GLUTAMYLCYCLOTRANSFERASE"/>
    <property type="match status" value="1"/>
</dbReference>
<accession>A0ABR4HJR6</accession>
<evidence type="ECO:0000313" key="6">
    <source>
        <dbReference type="Proteomes" id="UP001610335"/>
    </source>
</evidence>
<keyword evidence="4" id="KW-1133">Transmembrane helix</keyword>
<organism evidence="5 6">
    <name type="scientific">Aspergillus cavernicola</name>
    <dbReference type="NCBI Taxonomy" id="176166"/>
    <lineage>
        <taxon>Eukaryota</taxon>
        <taxon>Fungi</taxon>
        <taxon>Dikarya</taxon>
        <taxon>Ascomycota</taxon>
        <taxon>Pezizomycotina</taxon>
        <taxon>Eurotiomycetes</taxon>
        <taxon>Eurotiomycetidae</taxon>
        <taxon>Eurotiales</taxon>
        <taxon>Aspergillaceae</taxon>
        <taxon>Aspergillus</taxon>
        <taxon>Aspergillus subgen. Nidulantes</taxon>
    </lineage>
</organism>